<sequence length="418" mass="45623">MPVTEVVHAPSTPVRVASKRRTLSDRLIYSVDLKSRAIWGGSLLLAVAQLSILLFTSSAHLFAQVGKAAPGPVCNGFTHFSIFCVIPFDHVIWAKALEIAIFLAVVSGWRIRIVAWLHLYATYSLSLTTSLPDGGESVGLLLAFLLAIASISNDKKWAWKPSSERKQVYAVHDGVAAAAIIMLRVQLAYIYLDATVAKFGIADWANGTASYYVVNSPMFGDAGPLASLSSALVGNPLGVLLLSWGPLVLEVIVGLGILGTARLRKIAVFTDILLHAGFIIFIGLFSFSLVMIAAVLAASTIPVEKGYLELEDDKNVENFVDCREIRTVFKPTWVSWWFHKIFTFPRVECDGIVSNCHWGRDKALVRDGGTVTVGFSYRIFHDTKIRCKSSPIEVSPSHAELEAKTAIINNSPMTAVLY</sequence>
<dbReference type="OrthoDB" id="5119752at2"/>
<name>E2S7A1_9CORY</name>
<dbReference type="HOGENOM" id="CLU_656755_0_0_11"/>
<feature type="transmembrane region" description="Helical" evidence="5">
    <location>
        <begin position="272"/>
        <end position="298"/>
    </location>
</feature>
<protein>
    <submittedName>
        <fullName evidence="7">Antimicrobial peptide system protein, SdpB family</fullName>
    </submittedName>
</protein>
<feature type="transmembrane region" description="Helical" evidence="5">
    <location>
        <begin position="237"/>
        <end position="260"/>
    </location>
</feature>
<dbReference type="PANTHER" id="PTHR39535">
    <property type="entry name" value="SPORULATION-DELAYING PROTEIN SDPB"/>
    <property type="match status" value="1"/>
</dbReference>
<keyword evidence="3 5" id="KW-1133">Transmembrane helix</keyword>
<feature type="transmembrane region" description="Helical" evidence="5">
    <location>
        <begin position="43"/>
        <end position="63"/>
    </location>
</feature>
<comment type="caution">
    <text evidence="7">The sequence shown here is derived from an EMBL/GenBank/DDBJ whole genome shotgun (WGS) entry which is preliminary data.</text>
</comment>
<gene>
    <name evidence="7" type="ORF">HMPREF0305_12403</name>
</gene>
<evidence type="ECO:0000256" key="1">
    <source>
        <dbReference type="ARBA" id="ARBA00004127"/>
    </source>
</evidence>
<evidence type="ECO:0000256" key="5">
    <source>
        <dbReference type="SAM" id="Phobius"/>
    </source>
</evidence>
<proteinExistence type="predicted"/>
<evidence type="ECO:0000256" key="3">
    <source>
        <dbReference type="ARBA" id="ARBA00022989"/>
    </source>
</evidence>
<dbReference type="InterPro" id="IPR023894">
    <property type="entry name" value="Sporulation_SdpB"/>
</dbReference>
<accession>E2S7A1</accession>
<dbReference type="InterPro" id="IPR052964">
    <property type="entry name" value="Sporulation_signal_mat"/>
</dbReference>
<feature type="domain" description="HTTM-like" evidence="6">
    <location>
        <begin position="35"/>
        <end position="303"/>
    </location>
</feature>
<reference evidence="7 8" key="1">
    <citation type="submission" date="2010-08" db="EMBL/GenBank/DDBJ databases">
        <authorList>
            <person name="Muzny D."/>
            <person name="Qin X."/>
            <person name="Buhay C."/>
            <person name="Dugan-Rocha S."/>
            <person name="Ding Y."/>
            <person name="Chen G."/>
            <person name="Hawes A."/>
            <person name="Holder M."/>
            <person name="Jhangiani S."/>
            <person name="Johnson A."/>
            <person name="Khan Z."/>
            <person name="Li Z."/>
            <person name="Liu W."/>
            <person name="Liu X."/>
            <person name="Perez L."/>
            <person name="Shen H."/>
            <person name="Wang Q."/>
            <person name="Watt J."/>
            <person name="Xi L."/>
            <person name="Xin Y."/>
            <person name="Zhou J."/>
            <person name="Deng J."/>
            <person name="Jiang H."/>
            <person name="Liu Y."/>
            <person name="Qu J."/>
            <person name="Song X.-Z."/>
            <person name="Zhang L."/>
            <person name="Villasana D."/>
            <person name="Johnson A."/>
            <person name="Liu J."/>
            <person name="Liyanage D."/>
            <person name="Lorensuhewa L."/>
            <person name="Robinson T."/>
            <person name="Song A."/>
            <person name="Song B.-B."/>
            <person name="Dinh H."/>
            <person name="Thornton R."/>
            <person name="Coyle M."/>
            <person name="Francisco L."/>
            <person name="Jackson L."/>
            <person name="Javaid M."/>
            <person name="Korchina V."/>
            <person name="Kovar C."/>
            <person name="Mata R."/>
            <person name="Mathew T."/>
            <person name="Ngo R."/>
            <person name="Nguyen L."/>
            <person name="Nguyen N."/>
            <person name="Okwuonu G."/>
            <person name="Ongeri F."/>
            <person name="Pham C."/>
            <person name="Simmons D."/>
            <person name="Wilczek-Boney K."/>
            <person name="Hale W."/>
            <person name="Jakkamsetti A."/>
            <person name="Pham P."/>
            <person name="Ruth R."/>
            <person name="San Lucas F."/>
            <person name="Warren J."/>
            <person name="Zhang J."/>
            <person name="Zhao Z."/>
            <person name="Zhou C."/>
            <person name="Zhu D."/>
            <person name="Lee S."/>
            <person name="Bess C."/>
            <person name="Blankenburg K."/>
            <person name="Forbes L."/>
            <person name="Fu Q."/>
            <person name="Gubbala S."/>
            <person name="Hirani K."/>
            <person name="Jayaseelan J.C."/>
            <person name="Lara F."/>
            <person name="Munidasa M."/>
            <person name="Palculict T."/>
            <person name="Patil S."/>
            <person name="Pu L.-L."/>
            <person name="Saada N."/>
            <person name="Tang L."/>
            <person name="Weissenberger G."/>
            <person name="Zhu Y."/>
            <person name="Hemphill L."/>
            <person name="Shang Y."/>
            <person name="Youmans B."/>
            <person name="Ayvaz T."/>
            <person name="Ross M."/>
            <person name="Santibanez J."/>
            <person name="Aqrawi P."/>
            <person name="Gross S."/>
            <person name="Joshi V."/>
            <person name="Fowler G."/>
            <person name="Nazareth L."/>
            <person name="Reid J."/>
            <person name="Worley K."/>
            <person name="Petrosino J."/>
            <person name="Highlander S."/>
            <person name="Gibbs R."/>
        </authorList>
    </citation>
    <scope>NUCLEOTIDE SEQUENCE [LARGE SCALE GENOMIC DNA]</scope>
    <source>
        <strain evidence="7 8">ATCC 33035</strain>
    </source>
</reference>
<dbReference type="PANTHER" id="PTHR39535:SF2">
    <property type="entry name" value="HTTM DOMAIN-CONTAINING PROTEIN"/>
    <property type="match status" value="1"/>
</dbReference>
<evidence type="ECO:0000256" key="4">
    <source>
        <dbReference type="ARBA" id="ARBA00023136"/>
    </source>
</evidence>
<dbReference type="GO" id="GO:0012505">
    <property type="term" value="C:endomembrane system"/>
    <property type="evidence" value="ECO:0007669"/>
    <property type="project" value="UniProtKB-SubCell"/>
</dbReference>
<feature type="transmembrane region" description="Helical" evidence="5">
    <location>
        <begin position="174"/>
        <end position="192"/>
    </location>
</feature>
<comment type="subcellular location">
    <subcellularLocation>
        <location evidence="1">Endomembrane system</location>
        <topology evidence="1">Multi-pass membrane protein</topology>
    </subcellularLocation>
</comment>
<dbReference type="InterPro" id="IPR011020">
    <property type="entry name" value="HTTM-like"/>
</dbReference>
<dbReference type="eggNOG" id="ENOG502ZGQB">
    <property type="taxonomic scope" value="Bacteria"/>
</dbReference>
<dbReference type="RefSeq" id="WP_005326155.1">
    <property type="nucleotide sequence ID" value="NZ_GL542881.1"/>
</dbReference>
<keyword evidence="8" id="KW-1185">Reference proteome</keyword>
<evidence type="ECO:0000313" key="8">
    <source>
        <dbReference type="Proteomes" id="UP000003020"/>
    </source>
</evidence>
<dbReference type="SMART" id="SM00752">
    <property type="entry name" value="HTTM"/>
    <property type="match status" value="1"/>
</dbReference>
<keyword evidence="4 5" id="KW-0472">Membrane</keyword>
<dbReference type="EMBL" id="ABYQ02000015">
    <property type="protein sequence ID" value="EFQ79389.1"/>
    <property type="molecule type" value="Genomic_DNA"/>
</dbReference>
<feature type="transmembrane region" description="Helical" evidence="5">
    <location>
        <begin position="135"/>
        <end position="153"/>
    </location>
</feature>
<organism evidence="7 8">
    <name type="scientific">Corynebacterium pseudogenitalium ATCC 33035</name>
    <dbReference type="NCBI Taxonomy" id="525264"/>
    <lineage>
        <taxon>Bacteria</taxon>
        <taxon>Bacillati</taxon>
        <taxon>Actinomycetota</taxon>
        <taxon>Actinomycetes</taxon>
        <taxon>Mycobacteriales</taxon>
        <taxon>Corynebacteriaceae</taxon>
        <taxon>Corynebacterium</taxon>
    </lineage>
</organism>
<dbReference type="NCBIfam" id="TIGR04033">
    <property type="entry name" value="export_SdpB"/>
    <property type="match status" value="1"/>
</dbReference>
<evidence type="ECO:0000259" key="6">
    <source>
        <dbReference type="SMART" id="SM00752"/>
    </source>
</evidence>
<evidence type="ECO:0000313" key="7">
    <source>
        <dbReference type="EMBL" id="EFQ79389.1"/>
    </source>
</evidence>
<dbReference type="Proteomes" id="UP000003020">
    <property type="component" value="Unassembled WGS sequence"/>
</dbReference>
<dbReference type="AlphaFoldDB" id="E2S7A1"/>
<feature type="transmembrane region" description="Helical" evidence="5">
    <location>
        <begin position="100"/>
        <end position="123"/>
    </location>
</feature>
<keyword evidence="2 5" id="KW-0812">Transmembrane</keyword>
<evidence type="ECO:0000256" key="2">
    <source>
        <dbReference type="ARBA" id="ARBA00022692"/>
    </source>
</evidence>